<reference evidence="5 6" key="1">
    <citation type="submission" date="2017-02" db="EMBL/GenBank/DDBJ databases">
        <title>Complete genome sequence of the cold-active Pseudoalteromonas aliena strain EH1 isolated from Arctic seawater.</title>
        <authorList>
            <person name="Kim E."/>
            <person name="Heo E."/>
            <person name="Kim H."/>
            <person name="Kim D."/>
        </authorList>
    </citation>
    <scope>NUCLEOTIDE SEQUENCE [LARGE SCALE GENOMIC DNA]</scope>
    <source>
        <strain evidence="5 6">EH1</strain>
    </source>
</reference>
<dbReference type="Gene3D" id="1.10.287.1120">
    <property type="entry name" value="Bipartite methylase S protein"/>
    <property type="match status" value="1"/>
</dbReference>
<keyword evidence="2" id="KW-0680">Restriction system</keyword>
<gene>
    <name evidence="5" type="ORF">B0W48_12995</name>
</gene>
<comment type="similarity">
    <text evidence="1">Belongs to the type-I restriction system S methylase family.</text>
</comment>
<feature type="domain" description="Type I restriction modification DNA specificity" evidence="4">
    <location>
        <begin position="251"/>
        <end position="403"/>
    </location>
</feature>
<keyword evidence="3" id="KW-0238">DNA-binding</keyword>
<keyword evidence="5" id="KW-0378">Hydrolase</keyword>
<keyword evidence="5" id="KW-0255">Endonuclease</keyword>
<dbReference type="EMBL" id="CP019628">
    <property type="protein sequence ID" value="AQQ00643.1"/>
    <property type="molecule type" value="Genomic_DNA"/>
</dbReference>
<dbReference type="GO" id="GO:0004519">
    <property type="term" value="F:endonuclease activity"/>
    <property type="evidence" value="ECO:0007669"/>
    <property type="project" value="UniProtKB-KW"/>
</dbReference>
<evidence type="ECO:0000313" key="6">
    <source>
        <dbReference type="Proteomes" id="UP000188243"/>
    </source>
</evidence>
<dbReference type="REBASE" id="618095">
    <property type="entry name" value="S.PalEH1III"/>
</dbReference>
<dbReference type="InterPro" id="IPR044946">
    <property type="entry name" value="Restrct_endonuc_typeI_TRD_sf"/>
</dbReference>
<feature type="domain" description="Type I restriction modification DNA specificity" evidence="4">
    <location>
        <begin position="27"/>
        <end position="212"/>
    </location>
</feature>
<protein>
    <submittedName>
        <fullName evidence="5">Restriction endonuclease subunit S</fullName>
    </submittedName>
</protein>
<evidence type="ECO:0000313" key="5">
    <source>
        <dbReference type="EMBL" id="AQQ00643.1"/>
    </source>
</evidence>
<accession>A0A1Q2GZX3</accession>
<dbReference type="RefSeq" id="WP_077537328.1">
    <property type="nucleotide sequence ID" value="NZ_CP019628.1"/>
</dbReference>
<dbReference type="PANTHER" id="PTHR30408">
    <property type="entry name" value="TYPE-1 RESTRICTION ENZYME ECOKI SPECIFICITY PROTEIN"/>
    <property type="match status" value="1"/>
</dbReference>
<evidence type="ECO:0000256" key="1">
    <source>
        <dbReference type="ARBA" id="ARBA00010923"/>
    </source>
</evidence>
<dbReference type="Gene3D" id="3.90.220.20">
    <property type="entry name" value="DNA methylase specificity domains"/>
    <property type="match status" value="2"/>
</dbReference>
<organism evidence="5 6">
    <name type="scientific">Pseudoalteromonas aliena</name>
    <dbReference type="NCBI Taxonomy" id="247523"/>
    <lineage>
        <taxon>Bacteria</taxon>
        <taxon>Pseudomonadati</taxon>
        <taxon>Pseudomonadota</taxon>
        <taxon>Gammaproteobacteria</taxon>
        <taxon>Alteromonadales</taxon>
        <taxon>Pseudoalteromonadaceae</taxon>
        <taxon>Pseudoalteromonas</taxon>
    </lineage>
</organism>
<dbReference type="PANTHER" id="PTHR30408:SF12">
    <property type="entry name" value="TYPE I RESTRICTION ENZYME MJAVIII SPECIFICITY SUBUNIT"/>
    <property type="match status" value="1"/>
</dbReference>
<name>A0A1Q2GZX3_9GAMM</name>
<dbReference type="Pfam" id="PF01420">
    <property type="entry name" value="Methylase_S"/>
    <property type="match status" value="2"/>
</dbReference>
<dbReference type="InterPro" id="IPR000055">
    <property type="entry name" value="Restrct_endonuc_typeI_TRD"/>
</dbReference>
<proteinExistence type="inferred from homology"/>
<dbReference type="STRING" id="247523.B0W48_12995"/>
<dbReference type="Proteomes" id="UP000188243">
    <property type="component" value="Chromosome"/>
</dbReference>
<dbReference type="GO" id="GO:0009307">
    <property type="term" value="P:DNA restriction-modification system"/>
    <property type="evidence" value="ECO:0007669"/>
    <property type="project" value="UniProtKB-KW"/>
</dbReference>
<keyword evidence="5" id="KW-0540">Nuclease</keyword>
<dbReference type="KEGG" id="paln:B0W48_12995"/>
<dbReference type="GO" id="GO:0003677">
    <property type="term" value="F:DNA binding"/>
    <property type="evidence" value="ECO:0007669"/>
    <property type="project" value="UniProtKB-KW"/>
</dbReference>
<evidence type="ECO:0000259" key="4">
    <source>
        <dbReference type="Pfam" id="PF01420"/>
    </source>
</evidence>
<evidence type="ECO:0000256" key="3">
    <source>
        <dbReference type="ARBA" id="ARBA00023125"/>
    </source>
</evidence>
<dbReference type="InterPro" id="IPR052021">
    <property type="entry name" value="Type-I_RS_S_subunit"/>
</dbReference>
<evidence type="ECO:0000256" key="2">
    <source>
        <dbReference type="ARBA" id="ARBA00022747"/>
    </source>
</evidence>
<sequence>MSELKAGKYQTYPEYKDSNIDWLAAIPEHWTTSKLRYTFSFGKGLTITKENLRDTGIPCVNYGEVHSKYGFEVNPQKHPLKCVGEEYVKTSPYALLQNGDIVFADTSEDIDGSGNFTQLVSDEQIFAGYHTIIARPFDRECRRFYAYLLDSKELRTQIRHAVKGVKVFSITQAILRGVNIWLPPIDERTQIANFLDHETAKIDTMIEKQQQLIKLLKEKRQAVISHAVTKGLNSNAPMKDSGVEWFGEVPEHWVVTRAKYVSKIFVPQRNKPELNDSNGMVWATMEDMKQQYIYTTSNFVSPESILSAGSKLLKAGSVIASCVGNFGVTSINKIDVIINQQLQAFQPVNIKAEYLQSIVTLSKQYFELIGTAATLVYVNQEGFENLPVLMPTGKEQSEISDYILEKNTSFDLLIEKSIIQISLLKERRTALISAAVTGKIDVRHWERPND</sequence>
<dbReference type="AlphaFoldDB" id="A0A1Q2GZX3"/>
<dbReference type="SUPFAM" id="SSF116734">
    <property type="entry name" value="DNA methylase specificity domain"/>
    <property type="match status" value="2"/>
</dbReference>